<dbReference type="Proteomes" id="UP000265520">
    <property type="component" value="Unassembled WGS sequence"/>
</dbReference>
<proteinExistence type="predicted"/>
<organism evidence="2 3">
    <name type="scientific">Trifolium medium</name>
    <dbReference type="NCBI Taxonomy" id="97028"/>
    <lineage>
        <taxon>Eukaryota</taxon>
        <taxon>Viridiplantae</taxon>
        <taxon>Streptophyta</taxon>
        <taxon>Embryophyta</taxon>
        <taxon>Tracheophyta</taxon>
        <taxon>Spermatophyta</taxon>
        <taxon>Magnoliopsida</taxon>
        <taxon>eudicotyledons</taxon>
        <taxon>Gunneridae</taxon>
        <taxon>Pentapetalae</taxon>
        <taxon>rosids</taxon>
        <taxon>fabids</taxon>
        <taxon>Fabales</taxon>
        <taxon>Fabaceae</taxon>
        <taxon>Papilionoideae</taxon>
        <taxon>50 kb inversion clade</taxon>
        <taxon>NPAAA clade</taxon>
        <taxon>Hologalegina</taxon>
        <taxon>IRL clade</taxon>
        <taxon>Trifolieae</taxon>
        <taxon>Trifolium</taxon>
    </lineage>
</organism>
<feature type="non-terminal residue" evidence="2">
    <location>
        <position position="1"/>
    </location>
</feature>
<reference evidence="2 3" key="1">
    <citation type="journal article" date="2018" name="Front. Plant Sci.">
        <title>Red Clover (Trifolium pratense) and Zigzag Clover (T. medium) - A Picture of Genomic Similarities and Differences.</title>
        <authorList>
            <person name="Dluhosova J."/>
            <person name="Istvanek J."/>
            <person name="Nedelnik J."/>
            <person name="Repkova J."/>
        </authorList>
    </citation>
    <scope>NUCLEOTIDE SEQUENCE [LARGE SCALE GENOMIC DNA]</scope>
    <source>
        <strain evidence="3">cv. 10/8</strain>
        <tissue evidence="2">Leaf</tissue>
    </source>
</reference>
<name>A0A392RYG6_9FABA</name>
<evidence type="ECO:0000313" key="3">
    <source>
        <dbReference type="Proteomes" id="UP000265520"/>
    </source>
</evidence>
<sequence length="55" mass="5932">ARHVATADEASVSSSPIKLTSRLSRNSSLSSTRIPPRISHVHKLRGGSPKLSLRK</sequence>
<evidence type="ECO:0000256" key="1">
    <source>
        <dbReference type="SAM" id="MobiDB-lite"/>
    </source>
</evidence>
<feature type="region of interest" description="Disordered" evidence="1">
    <location>
        <begin position="1"/>
        <end position="55"/>
    </location>
</feature>
<dbReference type="AlphaFoldDB" id="A0A392RYG6"/>
<evidence type="ECO:0000313" key="2">
    <source>
        <dbReference type="EMBL" id="MCI41124.1"/>
    </source>
</evidence>
<accession>A0A392RYG6</accession>
<dbReference type="EMBL" id="LXQA010288151">
    <property type="protein sequence ID" value="MCI41124.1"/>
    <property type="molecule type" value="Genomic_DNA"/>
</dbReference>
<keyword evidence="3" id="KW-1185">Reference proteome</keyword>
<comment type="caution">
    <text evidence="2">The sequence shown here is derived from an EMBL/GenBank/DDBJ whole genome shotgun (WGS) entry which is preliminary data.</text>
</comment>
<feature type="compositionally biased region" description="Low complexity" evidence="1">
    <location>
        <begin position="19"/>
        <end position="33"/>
    </location>
</feature>
<protein>
    <submittedName>
        <fullName evidence="2">Uncharacterized protein</fullName>
    </submittedName>
</protein>